<dbReference type="Proteomes" id="UP000471031">
    <property type="component" value="Unassembled WGS sequence"/>
</dbReference>
<dbReference type="GO" id="GO:0005737">
    <property type="term" value="C:cytoplasm"/>
    <property type="evidence" value="ECO:0007669"/>
    <property type="project" value="TreeGrafter"/>
</dbReference>
<dbReference type="PANTHER" id="PTHR15032">
    <property type="entry name" value="N-ACYL-PHOSPHATIDYLETHANOLAMINE-HYDROLYZING PHOSPHOLIPASE D"/>
    <property type="match status" value="1"/>
</dbReference>
<accession>A0A845L7K5</accession>
<dbReference type="InterPro" id="IPR001279">
    <property type="entry name" value="Metallo-B-lactamas"/>
</dbReference>
<keyword evidence="2" id="KW-0378">Hydrolase</keyword>
<dbReference type="EMBL" id="WXEX01000003">
    <property type="protein sequence ID" value="MZP42218.1"/>
    <property type="molecule type" value="Genomic_DNA"/>
</dbReference>
<protein>
    <submittedName>
        <fullName evidence="2">MBL fold metallo-hydrolase</fullName>
    </submittedName>
</protein>
<reference evidence="2 3" key="1">
    <citation type="submission" date="2020-01" db="EMBL/GenBank/DDBJ databases">
        <title>Whole genome sequence of Heliobacterium gestii DSM 11169.</title>
        <authorList>
            <person name="Kyndt J.A."/>
            <person name="Meyer T.E."/>
        </authorList>
    </citation>
    <scope>NUCLEOTIDE SEQUENCE [LARGE SCALE GENOMIC DNA]</scope>
    <source>
        <strain evidence="2 3">DSM 11169</strain>
    </source>
</reference>
<comment type="caution">
    <text evidence="2">The sequence shown here is derived from an EMBL/GenBank/DDBJ whole genome shotgun (WGS) entry which is preliminary data.</text>
</comment>
<dbReference type="PANTHER" id="PTHR15032:SF36">
    <property type="entry name" value="METALLO-BETA-LACTAMASE DOMAIN-CONTAINING PROTEIN"/>
    <property type="match status" value="1"/>
</dbReference>
<evidence type="ECO:0000313" key="3">
    <source>
        <dbReference type="Proteomes" id="UP000471031"/>
    </source>
</evidence>
<gene>
    <name evidence="2" type="ORF">GTO89_04085</name>
</gene>
<dbReference type="SUPFAM" id="SSF56281">
    <property type="entry name" value="Metallo-hydrolase/oxidoreductase"/>
    <property type="match status" value="1"/>
</dbReference>
<evidence type="ECO:0000259" key="1">
    <source>
        <dbReference type="Pfam" id="PF12706"/>
    </source>
</evidence>
<feature type="domain" description="Metallo-beta-lactamase" evidence="1">
    <location>
        <begin position="79"/>
        <end position="267"/>
    </location>
</feature>
<dbReference type="InterPro" id="IPR036866">
    <property type="entry name" value="RibonucZ/Hydroxyglut_hydro"/>
</dbReference>
<proteinExistence type="predicted"/>
<dbReference type="GO" id="GO:0016787">
    <property type="term" value="F:hydrolase activity"/>
    <property type="evidence" value="ECO:0007669"/>
    <property type="project" value="UniProtKB-KW"/>
</dbReference>
<sequence length="310" mass="33967">MKRLSWGFGLATVLAALLLLFAPDYPPTLRVLVRNLRYELSHPMLDASQQLTLPLGSADDILFGWVGHSTWIIEFQGVRLLTDPIFTDRVALLRRRVAPAIDPKGIVDLDGVLVTHAHVDHLDPRSLRRLPKGTPLLLPEGDERPVSGVPLPLVPMSGYGAYRLKDVQVTAFASNHGGHRQSQPTSRETLLYLLQKNNCSIAFFGDTAFAPALAEAVRTACPGGVNAAFIPIGCYVPETFHSDHATPEEMLQMALAMGARTIIPMHYETFILSEEPIDEPLQRLMAAAKEAGVADRLQVAPIGGVIRLHR</sequence>
<dbReference type="OrthoDB" id="9805728at2"/>
<evidence type="ECO:0000313" key="2">
    <source>
        <dbReference type="EMBL" id="MZP42218.1"/>
    </source>
</evidence>
<dbReference type="Pfam" id="PF12706">
    <property type="entry name" value="Lactamase_B_2"/>
    <property type="match status" value="1"/>
</dbReference>
<organism evidence="2 3">
    <name type="scientific">Heliomicrobium gestii</name>
    <name type="common">Heliobacterium gestii</name>
    <dbReference type="NCBI Taxonomy" id="2699"/>
    <lineage>
        <taxon>Bacteria</taxon>
        <taxon>Bacillati</taxon>
        <taxon>Bacillota</taxon>
        <taxon>Clostridia</taxon>
        <taxon>Eubacteriales</taxon>
        <taxon>Heliobacteriaceae</taxon>
        <taxon>Heliomicrobium</taxon>
    </lineage>
</organism>
<name>A0A845L7K5_HELGE</name>
<dbReference type="AlphaFoldDB" id="A0A845L7K5"/>
<dbReference type="Gene3D" id="3.60.15.10">
    <property type="entry name" value="Ribonuclease Z/Hydroxyacylglutathione hydrolase-like"/>
    <property type="match status" value="1"/>
</dbReference>
<dbReference type="RefSeq" id="WP_161260799.1">
    <property type="nucleotide sequence ID" value="NZ_JAFBDC010000006.1"/>
</dbReference>
<keyword evidence="3" id="KW-1185">Reference proteome</keyword>